<dbReference type="Proteomes" id="UP000091918">
    <property type="component" value="Unassembled WGS sequence"/>
</dbReference>
<organism evidence="1 2">
    <name type="scientific">Emergomyces africanus</name>
    <dbReference type="NCBI Taxonomy" id="1955775"/>
    <lineage>
        <taxon>Eukaryota</taxon>
        <taxon>Fungi</taxon>
        <taxon>Dikarya</taxon>
        <taxon>Ascomycota</taxon>
        <taxon>Pezizomycotina</taxon>
        <taxon>Eurotiomycetes</taxon>
        <taxon>Eurotiomycetidae</taxon>
        <taxon>Onygenales</taxon>
        <taxon>Ajellomycetaceae</taxon>
        <taxon>Emergomyces</taxon>
    </lineage>
</organism>
<gene>
    <name evidence="1" type="ORF">ACJ72_08112</name>
</gene>
<name>A0A1B7NL78_9EURO</name>
<keyword evidence="2" id="KW-1185">Reference proteome</keyword>
<reference evidence="1 2" key="1">
    <citation type="submission" date="2015-07" db="EMBL/GenBank/DDBJ databases">
        <title>Emmonsia species relationships and genome sequence.</title>
        <authorList>
            <person name="Cuomo C.A."/>
            <person name="Schwartz I.S."/>
            <person name="Kenyon C."/>
            <person name="de Hoog G.S."/>
            <person name="Govender N.P."/>
            <person name="Botha A."/>
            <person name="Moreno L."/>
            <person name="de Vries M."/>
            <person name="Munoz J.F."/>
            <person name="Stielow J.B."/>
        </authorList>
    </citation>
    <scope>NUCLEOTIDE SEQUENCE [LARGE SCALE GENOMIC DNA]</scope>
    <source>
        <strain evidence="1 2">CBS 136260</strain>
    </source>
</reference>
<evidence type="ECO:0000313" key="1">
    <source>
        <dbReference type="EMBL" id="OAX77589.1"/>
    </source>
</evidence>
<accession>A0A1B7NL78</accession>
<protein>
    <recommendedName>
        <fullName evidence="3">Protein kinase domain-containing protein</fullName>
    </recommendedName>
</protein>
<proteinExistence type="predicted"/>
<evidence type="ECO:0008006" key="3">
    <source>
        <dbReference type="Google" id="ProtNLM"/>
    </source>
</evidence>
<dbReference type="EMBL" id="LGUA01002310">
    <property type="protein sequence ID" value="OAX77589.1"/>
    <property type="molecule type" value="Genomic_DNA"/>
</dbReference>
<comment type="caution">
    <text evidence="1">The sequence shown here is derived from an EMBL/GenBank/DDBJ whole genome shotgun (WGS) entry which is preliminary data.</text>
</comment>
<evidence type="ECO:0000313" key="2">
    <source>
        <dbReference type="Proteomes" id="UP000091918"/>
    </source>
</evidence>
<dbReference type="Gene3D" id="1.10.510.10">
    <property type="entry name" value="Transferase(Phosphotransferase) domain 1"/>
    <property type="match status" value="1"/>
</dbReference>
<feature type="non-terminal residue" evidence="1">
    <location>
        <position position="1"/>
    </location>
</feature>
<dbReference type="AlphaFoldDB" id="A0A1B7NL78"/>
<sequence length="37" mass="4190">PTETNELAYRGPEAILQMEWNSKVDIWNVAALVMDAL</sequence>